<comment type="caution">
    <text evidence="2">The sequence shown here is derived from an EMBL/GenBank/DDBJ whole genome shotgun (WGS) entry which is preliminary data.</text>
</comment>
<sequence>MPAVQPTANTLPTKVILLDPNGEFSNWSQHLKLADCQWDVFSIDDYETLINQLTTANYDAIFLAYDLKTSRKAELLRRAKQQSPRTLRFQLGLKAESSDEKNVRQELLHRTFDMPVNFPHIQKSVEHLLKVRRLLFRAPLQKIIQQHGQIQHPNYIKGLFEAVAVIGDSQDHMAYVLESDEALSAQIIKWVNTPYFGEHAAVFGVSDLTNKINLRRLRGLIILANLYRTYPAHTNWTLFSFERLIHRSLLVAQLAYDIAKDAKLDNTYCEQSYLAGLLHDTGIMVLASLFPTKYRDMLRSMEKHTQALHNAEKAAFGMFHGEIAAALIMHWYVPPRVTEAILFHSLPMLSDDKRFTPLTAVHIADTLLPSVWKSGESEMRSQLSQPYLTRTEQHAHLHRWKLLATHYRSYLRQQPTS</sequence>
<reference evidence="2" key="1">
    <citation type="submission" date="2023-07" db="EMBL/GenBank/DDBJ databases">
        <title>Genome content predicts the carbon catabolic preferences of heterotrophic bacteria.</title>
        <authorList>
            <person name="Gralka M."/>
        </authorList>
    </citation>
    <scope>NUCLEOTIDE SEQUENCE</scope>
    <source>
        <strain evidence="2">I2M16</strain>
    </source>
</reference>
<dbReference type="RefSeq" id="WP_303551549.1">
    <property type="nucleotide sequence ID" value="NZ_JAUOPG010000010.1"/>
</dbReference>
<evidence type="ECO:0000259" key="1">
    <source>
        <dbReference type="PROSITE" id="PS51833"/>
    </source>
</evidence>
<dbReference type="PROSITE" id="PS51833">
    <property type="entry name" value="HDOD"/>
    <property type="match status" value="1"/>
</dbReference>
<dbReference type="AlphaFoldDB" id="A0AAW7XKD1"/>
<dbReference type="PANTHER" id="PTHR33525">
    <property type="match status" value="1"/>
</dbReference>
<dbReference type="Pfam" id="PF08668">
    <property type="entry name" value="HDOD"/>
    <property type="match status" value="1"/>
</dbReference>
<organism evidence="2 3">
    <name type="scientific">Neptunomonas phycophila</name>
    <dbReference type="NCBI Taxonomy" id="1572645"/>
    <lineage>
        <taxon>Bacteria</taxon>
        <taxon>Pseudomonadati</taxon>
        <taxon>Pseudomonadota</taxon>
        <taxon>Gammaproteobacteria</taxon>
        <taxon>Oceanospirillales</taxon>
        <taxon>Oceanospirillaceae</taxon>
        <taxon>Neptunomonas</taxon>
    </lineage>
</organism>
<dbReference type="InterPro" id="IPR003607">
    <property type="entry name" value="HD/PDEase_dom"/>
</dbReference>
<name>A0AAW7XKD1_9GAMM</name>
<accession>A0AAW7XKD1</accession>
<dbReference type="EMBL" id="JAUOPG010000010">
    <property type="protein sequence ID" value="MDO6454754.1"/>
    <property type="molecule type" value="Genomic_DNA"/>
</dbReference>
<dbReference type="CDD" id="cd00077">
    <property type="entry name" value="HDc"/>
    <property type="match status" value="1"/>
</dbReference>
<gene>
    <name evidence="2" type="ORF">Q4490_14360</name>
</gene>
<evidence type="ECO:0000313" key="3">
    <source>
        <dbReference type="Proteomes" id="UP001169862"/>
    </source>
</evidence>
<dbReference type="Gene3D" id="1.10.3210.10">
    <property type="entry name" value="Hypothetical protein af1432"/>
    <property type="match status" value="1"/>
</dbReference>
<feature type="domain" description="HDOD" evidence="1">
    <location>
        <begin position="149"/>
        <end position="347"/>
    </location>
</feature>
<dbReference type="SUPFAM" id="SSF109604">
    <property type="entry name" value="HD-domain/PDEase-like"/>
    <property type="match status" value="1"/>
</dbReference>
<dbReference type="Proteomes" id="UP001169862">
    <property type="component" value="Unassembled WGS sequence"/>
</dbReference>
<dbReference type="InterPro" id="IPR013976">
    <property type="entry name" value="HDOD"/>
</dbReference>
<dbReference type="PANTHER" id="PTHR33525:SF3">
    <property type="entry name" value="RIBONUCLEASE Y"/>
    <property type="match status" value="1"/>
</dbReference>
<protein>
    <submittedName>
        <fullName evidence="2">HDOD domain-containing protein</fullName>
    </submittedName>
</protein>
<evidence type="ECO:0000313" key="2">
    <source>
        <dbReference type="EMBL" id="MDO6454754.1"/>
    </source>
</evidence>
<dbReference type="InterPro" id="IPR052340">
    <property type="entry name" value="RNase_Y/CdgJ"/>
</dbReference>
<proteinExistence type="predicted"/>